<evidence type="ECO:0000313" key="1">
    <source>
        <dbReference type="EMBL" id="WSC02616.1"/>
    </source>
</evidence>
<dbReference type="Proteomes" id="UP001348369">
    <property type="component" value="Chromosome"/>
</dbReference>
<reference evidence="1" key="1">
    <citation type="submission" date="2022-10" db="EMBL/GenBank/DDBJ databases">
        <title>The complete genomes of actinobacterial strains from the NBC collection.</title>
        <authorList>
            <person name="Joergensen T.S."/>
            <person name="Alvarez Arevalo M."/>
            <person name="Sterndorff E.B."/>
            <person name="Faurdal D."/>
            <person name="Vuksanovic O."/>
            <person name="Mourched A.-S."/>
            <person name="Charusanti P."/>
            <person name="Shaw S."/>
            <person name="Blin K."/>
            <person name="Weber T."/>
        </authorList>
    </citation>
    <scope>NUCLEOTIDE SEQUENCE</scope>
    <source>
        <strain evidence="1">NBC 01771</strain>
    </source>
</reference>
<proteinExistence type="predicted"/>
<evidence type="ECO:0000313" key="2">
    <source>
        <dbReference type="Proteomes" id="UP001348369"/>
    </source>
</evidence>
<keyword evidence="2" id="KW-1185">Reference proteome</keyword>
<gene>
    <name evidence="1" type="ORF">OG835_40245</name>
</gene>
<accession>A0ACD4ZWS4</accession>
<protein>
    <submittedName>
        <fullName evidence="1">Uncharacterized protein</fullName>
    </submittedName>
</protein>
<sequence>MTARDARRDPAARDDGARLPWGTSREIDRAAARLARTRAWPALWALTCSVPVADAVRAARRLRLGRWSPPDQYGRALAERLAAQDPRMADRVTEDAWNDASRVFPEAIARAGQVSFAPGGGAMALLMCGDDEGEGEGERLALAGLPGTGLSRVYSGTRRHESVSCQGPRDLIALRRTGAVGNELVRYTPGTTQILADGTELSGGRTVATAHGFVVGLRTAPVVLTGTPAGPVERTDISPFGLGRGDLLAVGPTGGRLAFGDRARLVVTDARLSTVLAGSTLPGPHGEILDLAFAGPRRLITSGAHGGLWMWEPAAGRLLPVARTDAPRLSELFSVPALRVVGGRAVEEGRPYFFDSTDLSAVPMPAALTGAAGQWATASPDGRYIVRAGRSRGDAPPGQRSARSATRVHDLRHPSATLRLPLAALTPDDVRALGALLQAPPPGPAPARRPLLELVRDCAAYVLDGHVRWSGPL</sequence>
<organism evidence="1 2">
    <name type="scientific">Streptomyces scopuliridis</name>
    <dbReference type="NCBI Taxonomy" id="452529"/>
    <lineage>
        <taxon>Bacteria</taxon>
        <taxon>Bacillati</taxon>
        <taxon>Actinomycetota</taxon>
        <taxon>Actinomycetes</taxon>
        <taxon>Kitasatosporales</taxon>
        <taxon>Streptomycetaceae</taxon>
        <taxon>Streptomyces</taxon>
    </lineage>
</organism>
<dbReference type="EMBL" id="CP109109">
    <property type="protein sequence ID" value="WSC02616.1"/>
    <property type="molecule type" value="Genomic_DNA"/>
</dbReference>
<name>A0ACD4ZWS4_9ACTN</name>